<organism evidence="4 5">
    <name type="scientific">Blastochloris viridis</name>
    <name type="common">Rhodopseudomonas viridis</name>
    <dbReference type="NCBI Taxonomy" id="1079"/>
    <lineage>
        <taxon>Bacteria</taxon>
        <taxon>Pseudomonadati</taxon>
        <taxon>Pseudomonadota</taxon>
        <taxon>Alphaproteobacteria</taxon>
        <taxon>Hyphomicrobiales</taxon>
        <taxon>Blastochloridaceae</taxon>
        <taxon>Blastochloris</taxon>
    </lineage>
</organism>
<feature type="region of interest" description="Disordered" evidence="1">
    <location>
        <begin position="1"/>
        <end position="27"/>
    </location>
</feature>
<evidence type="ECO:0000256" key="1">
    <source>
        <dbReference type="SAM" id="MobiDB-lite"/>
    </source>
</evidence>
<dbReference type="GO" id="GO:0051536">
    <property type="term" value="F:iron-sulfur cluster binding"/>
    <property type="evidence" value="ECO:0007669"/>
    <property type="project" value="InterPro"/>
</dbReference>
<dbReference type="SUPFAM" id="SSF117916">
    <property type="entry name" value="Fe-S cluster assembly (FSCA) domain-like"/>
    <property type="match status" value="1"/>
</dbReference>
<dbReference type="GO" id="GO:0005506">
    <property type="term" value="F:iron ion binding"/>
    <property type="evidence" value="ECO:0007669"/>
    <property type="project" value="InterPro"/>
</dbReference>
<dbReference type="AlphaFoldDB" id="A0A0H5BG04"/>
<dbReference type="Gene3D" id="3.30.300.130">
    <property type="entry name" value="Fe-S cluster assembly (FSCA)"/>
    <property type="match status" value="1"/>
</dbReference>
<evidence type="ECO:0000313" key="5">
    <source>
        <dbReference type="Proteomes" id="UP000065734"/>
    </source>
</evidence>
<dbReference type="InterPro" id="IPR034904">
    <property type="entry name" value="FSCA_dom_sf"/>
</dbReference>
<reference evidence="4" key="2">
    <citation type="submission" date="2015-11" db="EMBL/GenBank/DDBJ databases">
        <authorList>
            <person name="Zhang Y."/>
            <person name="Guo Z."/>
        </authorList>
    </citation>
    <scope>NUCLEOTIDE SEQUENCE</scope>
    <source>
        <strain evidence="4">1</strain>
    </source>
</reference>
<dbReference type="InterPro" id="IPR001075">
    <property type="entry name" value="NIF_FeS_clus_asmbl_NifU_C"/>
</dbReference>
<evidence type="ECO:0000313" key="4">
    <source>
        <dbReference type="EMBL" id="CUU42709.1"/>
    </source>
</evidence>
<accession>A0A0H5BG04</accession>
<feature type="domain" description="NIF system FeS cluster assembly NifU C-terminal" evidence="2">
    <location>
        <begin position="41"/>
        <end position="103"/>
    </location>
</feature>
<evidence type="ECO:0000313" key="3">
    <source>
        <dbReference type="EMBL" id="BAS00035.1"/>
    </source>
</evidence>
<feature type="compositionally biased region" description="Basic and acidic residues" evidence="1">
    <location>
        <begin position="1"/>
        <end position="16"/>
    </location>
</feature>
<dbReference type="KEGG" id="bvr:BVIR_2277"/>
<dbReference type="STRING" id="1079.BVIR_2277"/>
<dbReference type="GO" id="GO:0016226">
    <property type="term" value="P:iron-sulfur cluster assembly"/>
    <property type="evidence" value="ECO:0007669"/>
    <property type="project" value="InterPro"/>
</dbReference>
<dbReference type="EMBL" id="AP014854">
    <property type="protein sequence ID" value="BAS00035.1"/>
    <property type="molecule type" value="Genomic_DNA"/>
</dbReference>
<evidence type="ECO:0000259" key="2">
    <source>
        <dbReference type="Pfam" id="PF01106"/>
    </source>
</evidence>
<dbReference type="EMBL" id="LN907867">
    <property type="protein sequence ID" value="CUU42709.1"/>
    <property type="molecule type" value="Genomic_DNA"/>
</dbReference>
<dbReference type="Proteomes" id="UP000065734">
    <property type="component" value="Chromosome I"/>
</dbReference>
<protein>
    <submittedName>
        <fullName evidence="4">Fe-S cluster assembly protein NifU</fullName>
    </submittedName>
    <submittedName>
        <fullName evidence="3">Iron-sulfur cluster assembly scaffold protein NifU</fullName>
    </submittedName>
</protein>
<name>A0A0H5BG04_BLAVI</name>
<proteinExistence type="predicted"/>
<dbReference type="RefSeq" id="WP_082417019.1">
    <property type="nucleotide sequence ID" value="NZ_AP014854.2"/>
</dbReference>
<sequence length="111" mass="11917">MLATAEPRRTTLELPRRTGAPAPRPVPPAITLDAAQIALIAEEIEAMRPRFQRDGGDIEFDRVEANTVFVRMTGACFGCQLAAVSVSGVQMKLMEALSLPVRVVPVGMGRG</sequence>
<gene>
    <name evidence="3" type="ORF">BV133_2441</name>
    <name evidence="4" type="ORF">BVIRIDIS_17230</name>
</gene>
<dbReference type="Pfam" id="PF01106">
    <property type="entry name" value="NifU"/>
    <property type="match status" value="1"/>
</dbReference>
<reference evidence="3" key="1">
    <citation type="journal article" date="2015" name="Genome Announc.">
        <title>Complete Genome Sequence of the Bacteriochlorophyll b-Producing Photosynthetic Bacterium Blastochloris viridis.</title>
        <authorList>
            <person name="Tsukatani Y."/>
            <person name="Hirose Y."/>
            <person name="Harada J."/>
            <person name="Misawa N."/>
            <person name="Mori K."/>
            <person name="Inoue K."/>
            <person name="Tamiaki H."/>
        </authorList>
    </citation>
    <scope>NUCLEOTIDE SEQUENCE [LARGE SCALE GENOMIC DNA]</scope>
    <source>
        <strain evidence="3">DSM 133</strain>
    </source>
</reference>
<reference evidence="5" key="3">
    <citation type="journal article" date="2016" name="Genome Announc.">
        <title>Revised genome sequence of the purple photosynthetic bacterium Blastochloris viridis.</title>
        <authorList>
            <person name="Liu L.N."/>
            <person name="Faulkner M."/>
            <person name="Liu X."/>
            <person name="Huang F."/>
            <person name="Darby A.C."/>
            <person name="Hall N."/>
        </authorList>
    </citation>
    <scope>NUCLEOTIDE SEQUENCE [LARGE SCALE GENOMIC DNA]</scope>
    <source>
        <strain evidence="5">ATCC 19567 / DSM 133 / F</strain>
    </source>
</reference>
<keyword evidence="5" id="KW-1185">Reference proteome</keyword>